<dbReference type="EMBL" id="CP118989">
    <property type="protein sequence ID" value="WED79027.1"/>
    <property type="molecule type" value="Genomic_DNA"/>
</dbReference>
<proteinExistence type="predicted"/>
<gene>
    <name evidence="1" type="ORF">PYU98_24065</name>
</gene>
<organism evidence="1 2">
    <name type="scientific">Aeromonas allosaccharophila</name>
    <dbReference type="NCBI Taxonomy" id="656"/>
    <lineage>
        <taxon>Bacteria</taxon>
        <taxon>Pseudomonadati</taxon>
        <taxon>Pseudomonadota</taxon>
        <taxon>Gammaproteobacteria</taxon>
        <taxon>Aeromonadales</taxon>
        <taxon>Aeromonadaceae</taxon>
        <taxon>Aeromonas</taxon>
    </lineage>
</organism>
<accession>A0AAX3P1M3</accession>
<geneLocation type="plasmid" evidence="1 2">
    <name>pK520-KPC</name>
</geneLocation>
<evidence type="ECO:0000313" key="1">
    <source>
        <dbReference type="EMBL" id="WED79027.1"/>
    </source>
</evidence>
<keyword evidence="1" id="KW-0614">Plasmid</keyword>
<name>A0AAX3P1M3_9GAMM</name>
<evidence type="ECO:0000313" key="2">
    <source>
        <dbReference type="Proteomes" id="UP001213721"/>
    </source>
</evidence>
<sequence length="63" mass="6965">MRLVRRAKAAAKASAQASAANKIGLRYGHDDISDALVEHIDYEKADGKEDAKLTAEFIDTHYF</sequence>
<dbReference type="Proteomes" id="UP001213721">
    <property type="component" value="Plasmid pK520-KPC"/>
</dbReference>
<protein>
    <submittedName>
        <fullName evidence="1">Uncharacterized protein</fullName>
    </submittedName>
</protein>
<dbReference type="RefSeq" id="WP_275058386.1">
    <property type="nucleotide sequence ID" value="NZ_CP118989.1"/>
</dbReference>
<dbReference type="AlphaFoldDB" id="A0AAX3P1M3"/>
<reference evidence="1" key="1">
    <citation type="submission" date="2023-02" db="EMBL/GenBank/DDBJ databases">
        <title>The sequence of Aeromonas allosaccharophila K520.</title>
        <authorList>
            <person name="Luo X."/>
        </authorList>
    </citation>
    <scope>NUCLEOTIDE SEQUENCE</scope>
    <source>
        <strain evidence="1">K520</strain>
        <plasmid evidence="1">pK520-KPC</plasmid>
    </source>
</reference>